<dbReference type="PANTHER" id="PTHR33993">
    <property type="entry name" value="GLYOXALASE-RELATED"/>
    <property type="match status" value="1"/>
</dbReference>
<dbReference type="PROSITE" id="PS51819">
    <property type="entry name" value="VOC"/>
    <property type="match status" value="1"/>
</dbReference>
<dbReference type="Gene3D" id="3.10.180.10">
    <property type="entry name" value="2,3-Dihydroxybiphenyl 1,2-Dioxygenase, domain 1"/>
    <property type="match status" value="1"/>
</dbReference>
<accession>A0A0R2SJD4</accession>
<reference evidence="2 3" key="1">
    <citation type="submission" date="2015-10" db="EMBL/GenBank/DDBJ databases">
        <title>Metagenome-Assembled Genomes uncover a global brackish microbiome.</title>
        <authorList>
            <person name="Hugerth L.W."/>
            <person name="Larsson J."/>
            <person name="Alneberg J."/>
            <person name="Lindh M.V."/>
            <person name="Legrand C."/>
            <person name="Pinhassi J."/>
            <person name="Andersson A.F."/>
        </authorList>
    </citation>
    <scope>NUCLEOTIDE SEQUENCE [LARGE SCALE GENOMIC DNA]</scope>
    <source>
        <strain evidence="2">BACL4 MAG-120507-bin80</strain>
    </source>
</reference>
<evidence type="ECO:0000313" key="3">
    <source>
        <dbReference type="Proteomes" id="UP000051934"/>
    </source>
</evidence>
<feature type="domain" description="VOC" evidence="1">
    <location>
        <begin position="19"/>
        <end position="135"/>
    </location>
</feature>
<dbReference type="CDD" id="cd07247">
    <property type="entry name" value="SgaA_N_like"/>
    <property type="match status" value="1"/>
</dbReference>
<gene>
    <name evidence="2" type="ORF">ABR69_01790</name>
</gene>
<dbReference type="Proteomes" id="UP000051934">
    <property type="component" value="Unassembled WGS sequence"/>
</dbReference>
<evidence type="ECO:0000313" key="2">
    <source>
        <dbReference type="EMBL" id="KRO73419.1"/>
    </source>
</evidence>
<dbReference type="Pfam" id="PF00903">
    <property type="entry name" value="Glyoxalase"/>
    <property type="match status" value="1"/>
</dbReference>
<dbReference type="InterPro" id="IPR004360">
    <property type="entry name" value="Glyas_Fos-R_dOase_dom"/>
</dbReference>
<dbReference type="InterPro" id="IPR029068">
    <property type="entry name" value="Glyas_Bleomycin-R_OHBP_Dase"/>
</dbReference>
<dbReference type="AlphaFoldDB" id="A0A0R2SJD4"/>
<dbReference type="SUPFAM" id="SSF54593">
    <property type="entry name" value="Glyoxalase/Bleomycin resistance protein/Dihydroxybiphenyl dioxygenase"/>
    <property type="match status" value="1"/>
</dbReference>
<organism evidence="2 3">
    <name type="scientific">OM182 bacterium BACL3 MAG-120507-bin80</name>
    <dbReference type="NCBI Taxonomy" id="1655577"/>
    <lineage>
        <taxon>Bacteria</taxon>
        <taxon>Pseudomonadati</taxon>
        <taxon>Pseudomonadota</taxon>
        <taxon>Gammaproteobacteria</taxon>
        <taxon>OMG group</taxon>
        <taxon>OM182 clade</taxon>
    </lineage>
</organism>
<dbReference type="InterPro" id="IPR052164">
    <property type="entry name" value="Anthracycline_SecMetBiosynth"/>
</dbReference>
<dbReference type="PANTHER" id="PTHR33993:SF14">
    <property type="entry name" value="GB|AAF24581.1"/>
    <property type="match status" value="1"/>
</dbReference>
<dbReference type="InterPro" id="IPR037523">
    <property type="entry name" value="VOC_core"/>
</dbReference>
<proteinExistence type="predicted"/>
<protein>
    <recommendedName>
        <fullName evidence="1">VOC domain-containing protein</fullName>
    </recommendedName>
</protein>
<evidence type="ECO:0000259" key="1">
    <source>
        <dbReference type="PROSITE" id="PS51819"/>
    </source>
</evidence>
<sequence>MSDEEQHEVEESIGPVIGQIEWLDLTVNDASRVKNFYSSVVGWKSDDVDMGSYSDYSIHTPEGRDTVAGICHARGPNANLPSQWLVYVRVASVQESADTCKRLGGEVLDGPRRMGGSNFCVIKDPEGAVMALLSN</sequence>
<dbReference type="EMBL" id="LIBB01000002">
    <property type="protein sequence ID" value="KRO73419.1"/>
    <property type="molecule type" value="Genomic_DNA"/>
</dbReference>
<name>A0A0R2SJD4_9GAMM</name>
<comment type="caution">
    <text evidence="2">The sequence shown here is derived from an EMBL/GenBank/DDBJ whole genome shotgun (WGS) entry which is preliminary data.</text>
</comment>